<feature type="transmembrane region" description="Helical" evidence="12">
    <location>
        <begin position="71"/>
        <end position="90"/>
    </location>
</feature>
<dbReference type="InterPro" id="IPR002067">
    <property type="entry name" value="MCP"/>
</dbReference>
<feature type="transmembrane region" description="Helical" evidence="12">
    <location>
        <begin position="12"/>
        <end position="31"/>
    </location>
</feature>
<feature type="transmembrane region" description="Helical" evidence="12">
    <location>
        <begin position="111"/>
        <end position="132"/>
    </location>
</feature>
<dbReference type="Proteomes" id="UP000664521">
    <property type="component" value="Unassembled WGS sequence"/>
</dbReference>
<comment type="caution">
    <text evidence="13">The sequence shown here is derived from an EMBL/GenBank/DDBJ whole genome shotgun (WGS) entry which is preliminary data.</text>
</comment>
<proteinExistence type="inferred from homology"/>
<dbReference type="OrthoDB" id="428293at2759"/>
<evidence type="ECO:0000313" key="13">
    <source>
        <dbReference type="EMBL" id="CAF9911480.1"/>
    </source>
</evidence>
<protein>
    <recommendedName>
        <fullName evidence="15">Mitochondrial carrier protein</fullName>
    </recommendedName>
</protein>
<dbReference type="GO" id="GO:0005743">
    <property type="term" value="C:mitochondrial inner membrane"/>
    <property type="evidence" value="ECO:0007669"/>
    <property type="project" value="UniProtKB-SubCell"/>
</dbReference>
<name>A0A8H3ICY5_9LECA</name>
<keyword evidence="4 10" id="KW-0812">Transmembrane</keyword>
<evidence type="ECO:0000256" key="2">
    <source>
        <dbReference type="ARBA" id="ARBA00006375"/>
    </source>
</evidence>
<feature type="transmembrane region" description="Helical" evidence="12">
    <location>
        <begin position="166"/>
        <end position="187"/>
    </location>
</feature>
<evidence type="ECO:0000256" key="9">
    <source>
        <dbReference type="ARBA" id="ARBA00023136"/>
    </source>
</evidence>
<keyword evidence="7 12" id="KW-1133">Transmembrane helix</keyword>
<dbReference type="InterPro" id="IPR018108">
    <property type="entry name" value="MCP_transmembrane"/>
</dbReference>
<accession>A0A8H3ICY5</accession>
<dbReference type="PROSITE" id="PS50920">
    <property type="entry name" value="SOLCAR"/>
    <property type="match status" value="3"/>
</dbReference>
<evidence type="ECO:0000256" key="8">
    <source>
        <dbReference type="ARBA" id="ARBA00023128"/>
    </source>
</evidence>
<organism evidence="13 14">
    <name type="scientific">Heterodermia speciosa</name>
    <dbReference type="NCBI Taxonomy" id="116794"/>
    <lineage>
        <taxon>Eukaryota</taxon>
        <taxon>Fungi</taxon>
        <taxon>Dikarya</taxon>
        <taxon>Ascomycota</taxon>
        <taxon>Pezizomycotina</taxon>
        <taxon>Lecanoromycetes</taxon>
        <taxon>OSLEUM clade</taxon>
        <taxon>Lecanoromycetidae</taxon>
        <taxon>Caliciales</taxon>
        <taxon>Physciaceae</taxon>
        <taxon>Heterodermia</taxon>
    </lineage>
</organism>
<evidence type="ECO:0000313" key="14">
    <source>
        <dbReference type="Proteomes" id="UP000664521"/>
    </source>
</evidence>
<feature type="repeat" description="Solcar" evidence="10">
    <location>
        <begin position="106"/>
        <end position="193"/>
    </location>
</feature>
<evidence type="ECO:0000256" key="3">
    <source>
        <dbReference type="ARBA" id="ARBA00022448"/>
    </source>
</evidence>
<reference evidence="13" key="1">
    <citation type="submission" date="2021-03" db="EMBL/GenBank/DDBJ databases">
        <authorList>
            <person name="Tagirdzhanova G."/>
        </authorList>
    </citation>
    <scope>NUCLEOTIDE SEQUENCE</scope>
</reference>
<evidence type="ECO:0008006" key="15">
    <source>
        <dbReference type="Google" id="ProtNLM"/>
    </source>
</evidence>
<dbReference type="InterPro" id="IPR044712">
    <property type="entry name" value="SLC25A32-like"/>
</dbReference>
<feature type="repeat" description="Solcar" evidence="10">
    <location>
        <begin position="203"/>
        <end position="289"/>
    </location>
</feature>
<dbReference type="EMBL" id="CAJPDS010000010">
    <property type="protein sequence ID" value="CAF9911480.1"/>
    <property type="molecule type" value="Genomic_DNA"/>
</dbReference>
<evidence type="ECO:0000256" key="12">
    <source>
        <dbReference type="SAM" id="Phobius"/>
    </source>
</evidence>
<keyword evidence="8" id="KW-0496">Mitochondrion</keyword>
<dbReference type="GO" id="GO:0015215">
    <property type="term" value="F:nucleotide transmembrane transporter activity"/>
    <property type="evidence" value="ECO:0007669"/>
    <property type="project" value="UniProtKB-ARBA"/>
</dbReference>
<evidence type="ECO:0000256" key="11">
    <source>
        <dbReference type="RuleBase" id="RU000488"/>
    </source>
</evidence>
<dbReference type="Gene3D" id="1.50.40.10">
    <property type="entry name" value="Mitochondrial carrier domain"/>
    <property type="match status" value="1"/>
</dbReference>
<keyword evidence="9 10" id="KW-0472">Membrane</keyword>
<dbReference type="AlphaFoldDB" id="A0A8H3ICY5"/>
<evidence type="ECO:0000256" key="10">
    <source>
        <dbReference type="PROSITE-ProRule" id="PRU00282"/>
    </source>
</evidence>
<sequence length="299" mass="32730">MTDVKTLPKPLIDVIAGFFAGIASTVIGHPLDVIKTRLQVDRSSIHVGGSVRIARDIVRNDGTVRGLYRGFTPNVVGNSLGWAAFFLWYGKAQEAFHVYRGSQEALSYYDHFLASGAAGLLTSLCTNPIWVIKTRMLSTSSKYPGAYTSILDGSRQILRSEGLAGFYRGLIPSLVGVSHGAVFFAVYEPLKSWRARMKHEADTSTLDTLIVTTVGKIIAASATYPYQVVRARLQTYDAGAEYRGVRDTMEQIRQAEGLKGFYKGMGPGLVRVLPSVWVTFLVAEKMKLAMTRGFLGGFS</sequence>
<dbReference type="Pfam" id="PF00153">
    <property type="entry name" value="Mito_carr"/>
    <property type="match status" value="3"/>
</dbReference>
<evidence type="ECO:0000256" key="5">
    <source>
        <dbReference type="ARBA" id="ARBA00022737"/>
    </source>
</evidence>
<keyword evidence="3 11" id="KW-0813">Transport</keyword>
<dbReference type="InterPro" id="IPR023395">
    <property type="entry name" value="MCP_dom_sf"/>
</dbReference>
<dbReference type="SUPFAM" id="SSF103506">
    <property type="entry name" value="Mitochondrial carrier"/>
    <property type="match status" value="1"/>
</dbReference>
<keyword evidence="14" id="KW-1185">Reference proteome</keyword>
<gene>
    <name evidence="13" type="ORF">HETSPECPRED_000345</name>
</gene>
<dbReference type="PANTHER" id="PTHR45683">
    <property type="entry name" value="MITOCHONDRIAL NICOTINAMIDE ADENINE DINUCLEOTIDE TRANSPORTER 1-RELATED-RELATED"/>
    <property type="match status" value="1"/>
</dbReference>
<feature type="repeat" description="Solcar" evidence="10">
    <location>
        <begin position="8"/>
        <end position="95"/>
    </location>
</feature>
<keyword evidence="6" id="KW-0999">Mitochondrion inner membrane</keyword>
<evidence type="ECO:0000256" key="4">
    <source>
        <dbReference type="ARBA" id="ARBA00022692"/>
    </source>
</evidence>
<comment type="similarity">
    <text evidence="2 11">Belongs to the mitochondrial carrier (TC 2.A.29) family.</text>
</comment>
<evidence type="ECO:0000256" key="7">
    <source>
        <dbReference type="ARBA" id="ARBA00022989"/>
    </source>
</evidence>
<comment type="subcellular location">
    <subcellularLocation>
        <location evidence="1">Mitochondrion inner membrane</location>
        <topology evidence="1">Multi-pass membrane protein</topology>
    </subcellularLocation>
</comment>
<evidence type="ECO:0000256" key="1">
    <source>
        <dbReference type="ARBA" id="ARBA00004448"/>
    </source>
</evidence>
<keyword evidence="5" id="KW-0677">Repeat</keyword>
<evidence type="ECO:0000256" key="6">
    <source>
        <dbReference type="ARBA" id="ARBA00022792"/>
    </source>
</evidence>
<dbReference type="PRINTS" id="PR00926">
    <property type="entry name" value="MITOCARRIER"/>
</dbReference>